<dbReference type="InterPro" id="IPR027417">
    <property type="entry name" value="P-loop_NTPase"/>
</dbReference>
<protein>
    <recommendedName>
        <fullName evidence="4">EF-hand domain-containing protein</fullName>
    </recommendedName>
</protein>
<dbReference type="GO" id="GO:0005509">
    <property type="term" value="F:calcium ion binding"/>
    <property type="evidence" value="ECO:0007669"/>
    <property type="project" value="InterPro"/>
</dbReference>
<evidence type="ECO:0000256" key="2">
    <source>
        <dbReference type="ARBA" id="ARBA00022679"/>
    </source>
</evidence>
<keyword evidence="3" id="KW-0106">Calcium</keyword>
<evidence type="ECO:0000256" key="1">
    <source>
        <dbReference type="ARBA" id="ARBA00005771"/>
    </source>
</evidence>
<dbReference type="PROSITE" id="PS50222">
    <property type="entry name" value="EF_HAND_2"/>
    <property type="match status" value="3"/>
</dbReference>
<dbReference type="SUPFAM" id="SSF47473">
    <property type="entry name" value="EF-hand"/>
    <property type="match status" value="2"/>
</dbReference>
<dbReference type="AlphaFoldDB" id="A0A2T7PHF6"/>
<dbReference type="InterPro" id="IPR000863">
    <property type="entry name" value="Sulfotransferase_dom"/>
</dbReference>
<dbReference type="Gene3D" id="1.10.238.10">
    <property type="entry name" value="EF-hand"/>
    <property type="match status" value="2"/>
</dbReference>
<dbReference type="EMBL" id="PZQS01000004">
    <property type="protein sequence ID" value="PVD32855.1"/>
    <property type="molecule type" value="Genomic_DNA"/>
</dbReference>
<accession>A0A2T7PHF6</accession>
<keyword evidence="2" id="KW-0808">Transferase</keyword>
<dbReference type="Gene3D" id="3.40.50.300">
    <property type="entry name" value="P-loop containing nucleotide triphosphate hydrolases"/>
    <property type="match status" value="2"/>
</dbReference>
<dbReference type="InterPro" id="IPR018247">
    <property type="entry name" value="EF_Hand_1_Ca_BS"/>
</dbReference>
<dbReference type="Pfam" id="PF13202">
    <property type="entry name" value="EF-hand_5"/>
    <property type="match status" value="2"/>
</dbReference>
<evidence type="ECO:0000313" key="5">
    <source>
        <dbReference type="EMBL" id="PVD32855.1"/>
    </source>
</evidence>
<reference evidence="5 6" key="1">
    <citation type="submission" date="2018-04" db="EMBL/GenBank/DDBJ databases">
        <title>The genome of golden apple snail Pomacea canaliculata provides insight into stress tolerance and invasive adaptation.</title>
        <authorList>
            <person name="Liu C."/>
            <person name="Liu B."/>
            <person name="Ren Y."/>
            <person name="Zhang Y."/>
            <person name="Wang H."/>
            <person name="Li S."/>
            <person name="Jiang F."/>
            <person name="Yin L."/>
            <person name="Zhang G."/>
            <person name="Qian W."/>
            <person name="Fan W."/>
        </authorList>
    </citation>
    <scope>NUCLEOTIDE SEQUENCE [LARGE SCALE GENOMIC DNA]</scope>
    <source>
        <strain evidence="5">SZHN2017</strain>
        <tissue evidence="5">Muscle</tissue>
    </source>
</reference>
<dbReference type="PROSITE" id="PS00018">
    <property type="entry name" value="EF_HAND_1"/>
    <property type="match status" value="4"/>
</dbReference>
<keyword evidence="6" id="KW-1185">Reference proteome</keyword>
<evidence type="ECO:0000256" key="3">
    <source>
        <dbReference type="ARBA" id="ARBA00022837"/>
    </source>
</evidence>
<proteinExistence type="inferred from homology"/>
<dbReference type="OrthoDB" id="205623at2759"/>
<dbReference type="InterPro" id="IPR011992">
    <property type="entry name" value="EF-hand-dom_pair"/>
</dbReference>
<feature type="domain" description="EF-hand" evidence="4">
    <location>
        <begin position="819"/>
        <end position="854"/>
    </location>
</feature>
<evidence type="ECO:0000313" key="6">
    <source>
        <dbReference type="Proteomes" id="UP000245119"/>
    </source>
</evidence>
<comment type="caution">
    <text evidence="5">The sequence shown here is derived from an EMBL/GenBank/DDBJ whole genome shotgun (WGS) entry which is preliminary data.</text>
</comment>
<dbReference type="GO" id="GO:0008146">
    <property type="term" value="F:sulfotransferase activity"/>
    <property type="evidence" value="ECO:0007669"/>
    <property type="project" value="InterPro"/>
</dbReference>
<feature type="domain" description="EF-hand" evidence="4">
    <location>
        <begin position="915"/>
        <end position="950"/>
    </location>
</feature>
<dbReference type="Proteomes" id="UP000245119">
    <property type="component" value="Linkage Group LG4"/>
</dbReference>
<dbReference type="SMART" id="SM00054">
    <property type="entry name" value="EFh"/>
    <property type="match status" value="4"/>
</dbReference>
<name>A0A2T7PHF6_POMCA</name>
<organism evidence="5 6">
    <name type="scientific">Pomacea canaliculata</name>
    <name type="common">Golden apple snail</name>
    <dbReference type="NCBI Taxonomy" id="400727"/>
    <lineage>
        <taxon>Eukaryota</taxon>
        <taxon>Metazoa</taxon>
        <taxon>Spiralia</taxon>
        <taxon>Lophotrochozoa</taxon>
        <taxon>Mollusca</taxon>
        <taxon>Gastropoda</taxon>
        <taxon>Caenogastropoda</taxon>
        <taxon>Architaenioglossa</taxon>
        <taxon>Ampullarioidea</taxon>
        <taxon>Ampullariidae</taxon>
        <taxon>Pomacea</taxon>
    </lineage>
</organism>
<dbReference type="Pfam" id="PF00685">
    <property type="entry name" value="Sulfotransfer_1"/>
    <property type="match status" value="2"/>
</dbReference>
<gene>
    <name evidence="5" type="ORF">C0Q70_08302</name>
</gene>
<dbReference type="InterPro" id="IPR002048">
    <property type="entry name" value="EF_hand_dom"/>
</dbReference>
<comment type="similarity">
    <text evidence="1">Belongs to the sulfotransferase 1 family.</text>
</comment>
<sequence>MKLVWCSSTCRRASMSSIQKEEEDSGDQTKADAKEDIPAGTLRFLGQDPRPFTYILEGWALPPHCRGSKSWEAHITALRRLPLRNDDIFVLAYPKAGTHWLWEVISMLMQGKAEYDVRPKEHLMVEMTELDKLTSMPSPRVLNSHLPFFMLPWQQMKERRTKVVFVYRNPKDSCVSYYHHLGGNEDNVVHGMEFKDFCDLFFQEECNHGNYFTHLKQVFTFTVENKDMPMLSLSFEDMKKNPVENVKKLAVFLELNVSDSLCEEIADACSFNNLKKGAELKVPVRPPDKDEDGDKKKNYSKFYRKGEIGDWKNYFTVAMSEKMDAIIKERMEGLPYRMNIFYNQCSYLASMVLQLSTNLAFINARKYRNKTSHRNGARTEQQLTFITKLVMELTKSAEAAPDGQSTADAQNEAPTGSFIYWGQDPRPLSYVLEGWPVPAKCPPKSWEDHAAALRKLPLRDDDIFVLAFPKAGTHWLWEVISMLKQGKAEYDVRPKEHFMVESIELDKLDSVPSPRLLNSHLPVFMLPWQEMKERRTKVVHVYRNPKDTCVSYYYHLKSNEDHVVHDMEFNDFFDLFFEGDSHPSLYFKHLKQALTFTSENEDVPFLSLSFEDMKKKPIENVKKLAIFLELNVSDSLCEEIADACSFNNLKKGAELKVPVRPPDKDDDGEKKMNYSRFYRKDNTSLDKDVREDTREVKALESDMRGAQVQYPCRAAHFSKSTKRAASAQLHTQCHSNVQQLREVEVIALVADIIDRNEDNFITVPEFVVGFADILQYSLPFSEATILGMTKDALITLAAIAGVSINRDDFVNKWHARFGDSPDFARATFNAYDTNKDGKLTVYEIEAIYNQITGTAECLLLSSVPTFCGCTAPPVEYKGRPKAVYEQFVAIGKYLGCGAATAQLHDTCHSNAQLLREEEVIALVADICDRNGDNFVTVPEFVVGFAEILSYSLPFSEATILGMNKDALITLAAIAGLSISRDDFVNKWHARFGDSLEFARATFNAYDTNRDGKLSVYEIEAIYNQVLSREDNGDGRVSASEFRAYLGWVYGESC</sequence>
<dbReference type="PANTHER" id="PTHR11783">
    <property type="entry name" value="SULFOTRANSFERASE SULT"/>
    <property type="match status" value="1"/>
</dbReference>
<feature type="domain" description="EF-hand" evidence="4">
    <location>
        <begin position="993"/>
        <end position="1028"/>
    </location>
</feature>
<evidence type="ECO:0000259" key="4">
    <source>
        <dbReference type="PROSITE" id="PS50222"/>
    </source>
</evidence>
<dbReference type="SUPFAM" id="SSF52540">
    <property type="entry name" value="P-loop containing nucleoside triphosphate hydrolases"/>
    <property type="match status" value="2"/>
</dbReference>